<organism evidence="1 2">
    <name type="scientific">Pyrenophora seminiperda CCB06</name>
    <dbReference type="NCBI Taxonomy" id="1302712"/>
    <lineage>
        <taxon>Eukaryota</taxon>
        <taxon>Fungi</taxon>
        <taxon>Dikarya</taxon>
        <taxon>Ascomycota</taxon>
        <taxon>Pezizomycotina</taxon>
        <taxon>Dothideomycetes</taxon>
        <taxon>Pleosporomycetidae</taxon>
        <taxon>Pleosporales</taxon>
        <taxon>Pleosporineae</taxon>
        <taxon>Pleosporaceae</taxon>
        <taxon>Pyrenophora</taxon>
    </lineage>
</organism>
<dbReference type="Proteomes" id="UP000265663">
    <property type="component" value="Unassembled WGS sequence"/>
</dbReference>
<dbReference type="OrthoDB" id="4297596at2759"/>
<sequence>MMTPCRSSSADACRVLLRVRVTDIPGSNQMRFHTLGNDFCQHHLGRPIRDQPSLSGYDHPHIPGDFDSDKPLKRWFLYDFNVEGPLTKEETLALPHEVYVASRQGGKWVFIPKSAWIEKAKSYSSSFIWGGRKEQKELSSLKEALS</sequence>
<name>A0A3M7LVT5_9PLEO</name>
<keyword evidence="2" id="KW-1185">Reference proteome</keyword>
<accession>A0A3M7LVT5</accession>
<dbReference type="EMBL" id="KE747806">
    <property type="protein sequence ID" value="RMZ66337.1"/>
    <property type="molecule type" value="Genomic_DNA"/>
</dbReference>
<dbReference type="AlphaFoldDB" id="A0A3M7LVT5"/>
<reference evidence="1 2" key="1">
    <citation type="journal article" date="2014" name="PLoS ONE">
        <title>De novo Genome Assembly of the Fungal Plant Pathogen Pyrenophora semeniperda.</title>
        <authorList>
            <person name="Soliai M.M."/>
            <person name="Meyer S.E."/>
            <person name="Udall J.A."/>
            <person name="Elzinga D.E."/>
            <person name="Hermansen R.A."/>
            <person name="Bodily P.M."/>
            <person name="Hart A.A."/>
            <person name="Coleman C.E."/>
        </authorList>
    </citation>
    <scope>NUCLEOTIDE SEQUENCE [LARGE SCALE GENOMIC DNA]</scope>
    <source>
        <strain evidence="1 2">CCB06</strain>
        <tissue evidence="1">Mycelium</tissue>
    </source>
</reference>
<evidence type="ECO:0000313" key="1">
    <source>
        <dbReference type="EMBL" id="RMZ66337.1"/>
    </source>
</evidence>
<protein>
    <submittedName>
        <fullName evidence="1">Uncharacterized protein</fullName>
    </submittedName>
</protein>
<gene>
    <name evidence="1" type="ORF">GMOD_00005472</name>
</gene>
<proteinExistence type="predicted"/>
<evidence type="ECO:0000313" key="2">
    <source>
        <dbReference type="Proteomes" id="UP000265663"/>
    </source>
</evidence>